<dbReference type="InterPro" id="IPR046450">
    <property type="entry name" value="PA_dom_sf"/>
</dbReference>
<dbReference type="AlphaFoldDB" id="A0A7I8W6S3"/>
<evidence type="ECO:0000259" key="5">
    <source>
        <dbReference type="Pfam" id="PF04253"/>
    </source>
</evidence>
<dbReference type="GO" id="GO:0004180">
    <property type="term" value="F:carboxypeptidase activity"/>
    <property type="evidence" value="ECO:0007669"/>
    <property type="project" value="TreeGrafter"/>
</dbReference>
<dbReference type="CDD" id="cd02121">
    <property type="entry name" value="PA_GCPII_like"/>
    <property type="match status" value="1"/>
</dbReference>
<sequence length="760" mass="86871">MDRKSYFKFIAFNMCIFLIAFLLAFYLTPSVYHRTTLQSIKDLDDTFLKNTLNAVDRDRLRNFLRSYASKPHMAGTQKDKVNAEKLYKFWKELGYEAKIIPYRVLLSFPSGNREETNLVRFKKRNNSWWTSRALEKQLDGISNQSDHIVRPFNAFSGSGNVTGTLVYVNYGREMDFLYLRNKFKVDFRGKIAVAKYGKIFRGDKAKTAERWNASGLILFTAPKDYAPKFAGKVYPDGILMPSDGVQRGSLKLEGDLLTPGWSATDESFNYRLNIDEAQLVKIPVLPISYGDAEILLQGFEKEAVQKYNLTSDWEHGLEFENIDASAYYRYEKSNDYTKQVTLIVNVTKEIRTTYNVHAILEGSIETDRYVIVGNHRDAWIYGAIDPSSGTAALLEISAILAKAKKDGWSPKRTIIFCSWAAEEQGLIGSTEWVEQFSNIISARAVAYLNTDIAVLGTSTLRGGTSSGLISNVLLEAAKRVENPNKTAIGYGLKTVYDSWKKYMPDRDNAKRPYISPLGSGSDYQPFINYLGITSVDIFYMYDPSLPIPFYPLYHTAYETVDLVERLYDPEYYYHEAVVRVWMTMVLNLSESTILPFDPFEFANQLSRNVENVYTAAKNLSRDKLEMNSEVVNATNELLKVVSRFKSRTESFNSQLMELRKQGQSGFLNIRLINDKLMAIERFFILRQGLQGRPLMKNMLLSPSKYNTYGATSLPELSDALYDIRYGENKDWDEFHKQVSLLTASIREVESSLKNSSLFMN</sequence>
<evidence type="ECO:0000313" key="7">
    <source>
        <dbReference type="EMBL" id="CAD5123954.1"/>
    </source>
</evidence>
<dbReference type="Gene3D" id="3.40.630.10">
    <property type="entry name" value="Zn peptidases"/>
    <property type="match status" value="1"/>
</dbReference>
<comment type="caution">
    <text evidence="7">The sequence shown here is derived from an EMBL/GenBank/DDBJ whole genome shotgun (WGS) entry which is preliminary data.</text>
</comment>
<dbReference type="Gene3D" id="1.20.930.40">
    <property type="entry name" value="Transferrin receptor-like, dimerisation domain"/>
    <property type="match status" value="1"/>
</dbReference>
<organism evidence="7 8">
    <name type="scientific">Dimorphilus gyrociliatus</name>
    <dbReference type="NCBI Taxonomy" id="2664684"/>
    <lineage>
        <taxon>Eukaryota</taxon>
        <taxon>Metazoa</taxon>
        <taxon>Spiralia</taxon>
        <taxon>Lophotrochozoa</taxon>
        <taxon>Annelida</taxon>
        <taxon>Polychaeta</taxon>
        <taxon>Polychaeta incertae sedis</taxon>
        <taxon>Dinophilidae</taxon>
        <taxon>Dimorphilus</taxon>
    </lineage>
</organism>
<keyword evidence="3" id="KW-1133">Transmembrane helix</keyword>
<name>A0A7I8W6S3_9ANNE</name>
<evidence type="ECO:0000256" key="1">
    <source>
        <dbReference type="ARBA" id="ARBA00005634"/>
    </source>
</evidence>
<keyword evidence="3" id="KW-0472">Membrane</keyword>
<dbReference type="FunFam" id="3.40.630.10:FF:000101">
    <property type="entry name" value="N-acetylated alpha-linked acidic dipeptidase like 1"/>
    <property type="match status" value="1"/>
</dbReference>
<dbReference type="SUPFAM" id="SSF53187">
    <property type="entry name" value="Zn-dependent exopeptidases"/>
    <property type="match status" value="1"/>
</dbReference>
<feature type="domain" description="Peptidase M28" evidence="6">
    <location>
        <begin position="355"/>
        <end position="561"/>
    </location>
</feature>
<evidence type="ECO:0000259" key="6">
    <source>
        <dbReference type="Pfam" id="PF04389"/>
    </source>
</evidence>
<feature type="domain" description="PA" evidence="4">
    <location>
        <begin position="161"/>
        <end position="249"/>
    </location>
</feature>
<dbReference type="Proteomes" id="UP000549394">
    <property type="component" value="Unassembled WGS sequence"/>
</dbReference>
<dbReference type="InterPro" id="IPR007365">
    <property type="entry name" value="TFR-like_dimer_dom"/>
</dbReference>
<evidence type="ECO:0000313" key="8">
    <source>
        <dbReference type="Proteomes" id="UP000549394"/>
    </source>
</evidence>
<keyword evidence="3" id="KW-0812">Transmembrane</keyword>
<dbReference type="InterPro" id="IPR007484">
    <property type="entry name" value="Peptidase_M28"/>
</dbReference>
<dbReference type="SUPFAM" id="SSF52025">
    <property type="entry name" value="PA domain"/>
    <property type="match status" value="1"/>
</dbReference>
<accession>A0A7I8W6S3</accession>
<evidence type="ECO:0000256" key="2">
    <source>
        <dbReference type="SAM" id="Coils"/>
    </source>
</evidence>
<keyword evidence="8" id="KW-1185">Reference proteome</keyword>
<dbReference type="OrthoDB" id="5841748at2759"/>
<evidence type="ECO:0000259" key="4">
    <source>
        <dbReference type="Pfam" id="PF02225"/>
    </source>
</evidence>
<protein>
    <submittedName>
        <fullName evidence="7">DgyrCDS12260</fullName>
    </submittedName>
</protein>
<reference evidence="7 8" key="1">
    <citation type="submission" date="2020-08" db="EMBL/GenBank/DDBJ databases">
        <authorList>
            <person name="Hejnol A."/>
        </authorList>
    </citation>
    <scope>NUCLEOTIDE SEQUENCE [LARGE SCALE GENOMIC DNA]</scope>
</reference>
<dbReference type="PANTHER" id="PTHR10404:SF77">
    <property type="entry name" value="GLUTAMATE CARBOXYPEPTIDASE 2 HOMOLOG"/>
    <property type="match status" value="1"/>
</dbReference>
<comment type="similarity">
    <text evidence="1">Belongs to the peptidase M28 family. M28B subfamily.</text>
</comment>
<feature type="transmembrane region" description="Helical" evidence="3">
    <location>
        <begin position="7"/>
        <end position="27"/>
    </location>
</feature>
<dbReference type="Pfam" id="PF04253">
    <property type="entry name" value="TFR_dimer"/>
    <property type="match status" value="1"/>
</dbReference>
<dbReference type="Gene3D" id="3.50.30.30">
    <property type="match status" value="1"/>
</dbReference>
<dbReference type="Pfam" id="PF04389">
    <property type="entry name" value="Peptidase_M28"/>
    <property type="match status" value="1"/>
</dbReference>
<dbReference type="Pfam" id="PF02225">
    <property type="entry name" value="PA"/>
    <property type="match status" value="1"/>
</dbReference>
<feature type="coiled-coil region" evidence="2">
    <location>
        <begin position="602"/>
        <end position="636"/>
    </location>
</feature>
<dbReference type="InterPro" id="IPR003137">
    <property type="entry name" value="PA_domain"/>
</dbReference>
<gene>
    <name evidence="7" type="ORF">DGYR_LOCUS11580</name>
</gene>
<dbReference type="PANTHER" id="PTHR10404">
    <property type="entry name" value="N-ACETYLATED-ALPHA-LINKED ACIDIC DIPEPTIDASE"/>
    <property type="match status" value="1"/>
</dbReference>
<dbReference type="EMBL" id="CAJFCJ010000019">
    <property type="protein sequence ID" value="CAD5123954.1"/>
    <property type="molecule type" value="Genomic_DNA"/>
</dbReference>
<dbReference type="InterPro" id="IPR036757">
    <property type="entry name" value="TFR-like_dimer_dom_sf"/>
</dbReference>
<feature type="domain" description="Transferrin receptor-like dimerisation" evidence="5">
    <location>
        <begin position="635"/>
        <end position="753"/>
    </location>
</feature>
<dbReference type="InterPro" id="IPR039373">
    <property type="entry name" value="Peptidase_M28B"/>
</dbReference>
<evidence type="ECO:0000256" key="3">
    <source>
        <dbReference type="SAM" id="Phobius"/>
    </source>
</evidence>
<proteinExistence type="inferred from homology"/>
<keyword evidence="2" id="KW-0175">Coiled coil</keyword>
<dbReference type="SUPFAM" id="SSF47672">
    <property type="entry name" value="Transferrin receptor-like dimerisation domain"/>
    <property type="match status" value="1"/>
</dbReference>
<dbReference type="CDD" id="cd08022">
    <property type="entry name" value="M28_PSMA_like"/>
    <property type="match status" value="1"/>
</dbReference>